<evidence type="ECO:0000256" key="1">
    <source>
        <dbReference type="ARBA" id="ARBA00022737"/>
    </source>
</evidence>
<comment type="caution">
    <text evidence="6">The sequence shown here is derived from an EMBL/GenBank/DDBJ whole genome shotgun (WGS) entry which is preliminary data.</text>
</comment>
<dbReference type="CDD" id="cd00063">
    <property type="entry name" value="FN3"/>
    <property type="match status" value="2"/>
</dbReference>
<keyword evidence="3" id="KW-0325">Glycoprotein</keyword>
<feature type="domain" description="Fibronectin type-III" evidence="5">
    <location>
        <begin position="53"/>
        <end position="143"/>
    </location>
</feature>
<name>A0A4Z2ENW7_9TELE</name>
<dbReference type="AlphaFoldDB" id="A0A4Z2ENW7"/>
<dbReference type="GO" id="GO:0031175">
    <property type="term" value="P:neuron projection development"/>
    <property type="evidence" value="ECO:0007669"/>
    <property type="project" value="TreeGrafter"/>
</dbReference>
<dbReference type="EMBL" id="SRLO01004472">
    <property type="protein sequence ID" value="TNN30449.1"/>
    <property type="molecule type" value="Genomic_DNA"/>
</dbReference>
<proteinExistence type="predicted"/>
<dbReference type="SMART" id="SM00060">
    <property type="entry name" value="FN3"/>
    <property type="match status" value="2"/>
</dbReference>
<reference evidence="6 7" key="1">
    <citation type="submission" date="2019-03" db="EMBL/GenBank/DDBJ databases">
        <title>First draft genome of Liparis tanakae, snailfish: a comprehensive survey of snailfish specific genes.</title>
        <authorList>
            <person name="Kim W."/>
            <person name="Song I."/>
            <person name="Jeong J.-H."/>
            <person name="Kim D."/>
            <person name="Kim S."/>
            <person name="Ryu S."/>
            <person name="Song J.Y."/>
            <person name="Lee S.K."/>
        </authorList>
    </citation>
    <scope>NUCLEOTIDE SEQUENCE [LARGE SCALE GENOMIC DNA]</scope>
    <source>
        <tissue evidence="6">Muscle</tissue>
    </source>
</reference>
<keyword evidence="1" id="KW-0677">Repeat</keyword>
<dbReference type="PROSITE" id="PS50853">
    <property type="entry name" value="FN3"/>
    <property type="match status" value="2"/>
</dbReference>
<dbReference type="Proteomes" id="UP000314294">
    <property type="component" value="Unassembled WGS sequence"/>
</dbReference>
<dbReference type="PANTHER" id="PTHR46708">
    <property type="entry name" value="TENASCIN"/>
    <property type="match status" value="1"/>
</dbReference>
<dbReference type="OrthoDB" id="442731at2759"/>
<dbReference type="InterPro" id="IPR003961">
    <property type="entry name" value="FN3_dom"/>
</dbReference>
<dbReference type="PANTHER" id="PTHR46708:SF1">
    <property type="entry name" value="TENASCIN"/>
    <property type="match status" value="1"/>
</dbReference>
<sequence>MSVSRVFKKYLYISNFCGVGLRPGTEYGMGVTAVTEERESLPTTTNAVTALDAPKDLTVAEVTETTMTLEWKRPLAKLDSFRLVYVSADGHRVEEVVPGSSESHVLRGLTPGMLYTVSIIAERGRRTSAPTTISAPTEEEKPSVADVTVSDVSWDSFLLSWSAGDGAFEAFLIEVTDAETGGEWQNHTAPADARHFAISGLSSSTWYRASLYGVHRGALVDPVFADTITAIRDAFDAVMVERANTLHTPRTAHIQSGAVGLPVGTSPAPGPWCEQDT</sequence>
<evidence type="ECO:0000313" key="7">
    <source>
        <dbReference type="Proteomes" id="UP000314294"/>
    </source>
</evidence>
<dbReference type="InterPro" id="IPR013783">
    <property type="entry name" value="Ig-like_fold"/>
</dbReference>
<dbReference type="GO" id="GO:0030155">
    <property type="term" value="P:regulation of cell adhesion"/>
    <property type="evidence" value="ECO:0007669"/>
    <property type="project" value="TreeGrafter"/>
</dbReference>
<dbReference type="InterPro" id="IPR036116">
    <property type="entry name" value="FN3_sf"/>
</dbReference>
<evidence type="ECO:0000313" key="6">
    <source>
        <dbReference type="EMBL" id="TNN30449.1"/>
    </source>
</evidence>
<protein>
    <submittedName>
        <fullName evidence="6">Tenascin</fullName>
    </submittedName>
</protein>
<evidence type="ECO:0000256" key="3">
    <source>
        <dbReference type="ARBA" id="ARBA00023180"/>
    </source>
</evidence>
<gene>
    <name evidence="6" type="primary">TNC_8</name>
    <name evidence="6" type="ORF">EYF80_059399</name>
</gene>
<keyword evidence="2" id="KW-1015">Disulfide bond</keyword>
<dbReference type="InterPro" id="IPR050991">
    <property type="entry name" value="ECM_Regulatory_Proteins"/>
</dbReference>
<evidence type="ECO:0000256" key="2">
    <source>
        <dbReference type="ARBA" id="ARBA00023157"/>
    </source>
</evidence>
<evidence type="ECO:0000259" key="5">
    <source>
        <dbReference type="PROSITE" id="PS50853"/>
    </source>
</evidence>
<feature type="domain" description="Fibronectin type-III" evidence="5">
    <location>
        <begin position="145"/>
        <end position="234"/>
    </location>
</feature>
<keyword evidence="7" id="KW-1185">Reference proteome</keyword>
<dbReference type="FunFam" id="2.60.40.10:FF:000099">
    <property type="entry name" value="Fibronectin 1"/>
    <property type="match status" value="1"/>
</dbReference>
<evidence type="ECO:0000256" key="4">
    <source>
        <dbReference type="SAM" id="MobiDB-lite"/>
    </source>
</evidence>
<dbReference type="Gene3D" id="2.60.40.10">
    <property type="entry name" value="Immunoglobulins"/>
    <property type="match status" value="3"/>
</dbReference>
<dbReference type="SUPFAM" id="SSF49265">
    <property type="entry name" value="Fibronectin type III"/>
    <property type="match status" value="3"/>
</dbReference>
<feature type="region of interest" description="Disordered" evidence="4">
    <location>
        <begin position="257"/>
        <end position="277"/>
    </location>
</feature>
<accession>A0A4Z2ENW7</accession>
<dbReference type="Pfam" id="PF00041">
    <property type="entry name" value="fn3"/>
    <property type="match status" value="2"/>
</dbReference>
<organism evidence="6 7">
    <name type="scientific">Liparis tanakae</name>
    <name type="common">Tanaka's snailfish</name>
    <dbReference type="NCBI Taxonomy" id="230148"/>
    <lineage>
        <taxon>Eukaryota</taxon>
        <taxon>Metazoa</taxon>
        <taxon>Chordata</taxon>
        <taxon>Craniata</taxon>
        <taxon>Vertebrata</taxon>
        <taxon>Euteleostomi</taxon>
        <taxon>Actinopterygii</taxon>
        <taxon>Neopterygii</taxon>
        <taxon>Teleostei</taxon>
        <taxon>Neoteleostei</taxon>
        <taxon>Acanthomorphata</taxon>
        <taxon>Eupercaria</taxon>
        <taxon>Perciformes</taxon>
        <taxon>Cottioidei</taxon>
        <taxon>Cottales</taxon>
        <taxon>Liparidae</taxon>
        <taxon>Liparis</taxon>
    </lineage>
</organism>
<dbReference type="GO" id="GO:0005615">
    <property type="term" value="C:extracellular space"/>
    <property type="evidence" value="ECO:0007669"/>
    <property type="project" value="TreeGrafter"/>
</dbReference>